<feature type="domain" description="Heterokaryon incompatibility" evidence="1">
    <location>
        <begin position="63"/>
        <end position="278"/>
    </location>
</feature>
<evidence type="ECO:0000313" key="3">
    <source>
        <dbReference type="Proteomes" id="UP000469558"/>
    </source>
</evidence>
<sequence>MASSRSVEVSDPYLLLPLDKAKREIRLINFTLENNVNPHDTIDLDRPIHCTFMTASLESPPTYTALSYVWGKSDQSRSVKIQLPKALEITATGQAGENLDTVHADIDITDNLHLALIHLRHSHLHPTEQQPRILLWIDALCINQKDPQEKSWQIQMIRDIYKSAKYVDAWLGPIPNHMSDAIPRLFWLLNDIGKEGWKRFGRYASQPLSEAWNGGKKVLGFFEPQLMEWMKNVHLVDEMRSTIFDATDGEYAVYKVSREALRWLLNLSYWRRIWILQEVFLARNIWFRCGFCVSHDKILHTAISICGKVAQVLGAQNPLSFDHRPFTKLCPPSQTNNMSLSPMLDWRYRDEDFNRRLIDLLMWNAKIGALQASEPVDHVFGLLGMASDAESLGFEPDYAKTCSEIFTAATMRDLPSWVPDWPKLSKHKLTSIWQLHDQPGMQLVHNRFPRALKPYTVSNTSNGSILKLGGRIISHIDRKLLNLQSSSSEIGILQRIWSVQLRLLALKPFIEKHATAYHTKEDRHFAFASTLVSGGFDRGRRIHSDNPSSLERIVSGYNALLNFDSTNKSFTRLFQRLIATHTLVLSSIRGVDGMLKSAESMPKGVFSYFDPPYPANPIACIFRHFFQDISKDPLAQIMAQNATQVKDQRLLENVFMFLDRAEDVNRGRACFFTAEGYLCLAPQASENGDLVVRLDGALVPFVLRPTGDGGFRLLGEAYVFGLMDCDDRAEEDLPAGTFKSPETRRTVNARKSEEWREFSLI</sequence>
<comment type="caution">
    <text evidence="2">The sequence shown here is derived from an EMBL/GenBank/DDBJ whole genome shotgun (WGS) entry which is preliminary data.</text>
</comment>
<dbReference type="Pfam" id="PF06985">
    <property type="entry name" value="HET"/>
    <property type="match status" value="1"/>
</dbReference>
<dbReference type="AlphaFoldDB" id="A0A8T9C0B2"/>
<organism evidence="2 3">
    <name type="scientific">Lachnellula suecica</name>
    <dbReference type="NCBI Taxonomy" id="602035"/>
    <lineage>
        <taxon>Eukaryota</taxon>
        <taxon>Fungi</taxon>
        <taxon>Dikarya</taxon>
        <taxon>Ascomycota</taxon>
        <taxon>Pezizomycotina</taxon>
        <taxon>Leotiomycetes</taxon>
        <taxon>Helotiales</taxon>
        <taxon>Lachnaceae</taxon>
        <taxon>Lachnellula</taxon>
    </lineage>
</organism>
<dbReference type="Proteomes" id="UP000469558">
    <property type="component" value="Unassembled WGS sequence"/>
</dbReference>
<dbReference type="PANTHER" id="PTHR24148:SF73">
    <property type="entry name" value="HET DOMAIN PROTEIN (AFU_ORTHOLOGUE AFUA_8G01020)"/>
    <property type="match status" value="1"/>
</dbReference>
<proteinExistence type="predicted"/>
<dbReference type="InterPro" id="IPR010730">
    <property type="entry name" value="HET"/>
</dbReference>
<keyword evidence="3" id="KW-1185">Reference proteome</keyword>
<dbReference type="OrthoDB" id="4587016at2759"/>
<accession>A0A8T9C0B2</accession>
<protein>
    <submittedName>
        <fullName evidence="2">Heterokaryon incompatibility protein 6 OR allele</fullName>
    </submittedName>
</protein>
<dbReference type="PANTHER" id="PTHR24148">
    <property type="entry name" value="ANKYRIN REPEAT DOMAIN-CONTAINING PROTEIN 39 HOMOLOG-RELATED"/>
    <property type="match status" value="1"/>
</dbReference>
<reference evidence="2 3" key="1">
    <citation type="submission" date="2018-05" db="EMBL/GenBank/DDBJ databases">
        <title>Genome sequencing and assembly of the regulated plant pathogen Lachnellula willkommii and related sister species for the development of diagnostic species identification markers.</title>
        <authorList>
            <person name="Giroux E."/>
            <person name="Bilodeau G."/>
        </authorList>
    </citation>
    <scope>NUCLEOTIDE SEQUENCE [LARGE SCALE GENOMIC DNA]</scope>
    <source>
        <strain evidence="2 3">CBS 268.59</strain>
    </source>
</reference>
<evidence type="ECO:0000313" key="2">
    <source>
        <dbReference type="EMBL" id="TVY73452.1"/>
    </source>
</evidence>
<gene>
    <name evidence="2" type="primary">het-6_2</name>
    <name evidence="2" type="ORF">LSUE1_G007727</name>
</gene>
<dbReference type="EMBL" id="QGMK01001074">
    <property type="protein sequence ID" value="TVY73452.1"/>
    <property type="molecule type" value="Genomic_DNA"/>
</dbReference>
<evidence type="ECO:0000259" key="1">
    <source>
        <dbReference type="Pfam" id="PF06985"/>
    </source>
</evidence>
<dbReference type="InterPro" id="IPR052895">
    <property type="entry name" value="HetReg/Transcr_Mod"/>
</dbReference>
<name>A0A8T9C0B2_9HELO</name>
<dbReference type="Pfam" id="PF26639">
    <property type="entry name" value="Het-6_barrel"/>
    <property type="match status" value="1"/>
</dbReference>